<evidence type="ECO:0000313" key="2">
    <source>
        <dbReference type="Proteomes" id="UP000199170"/>
    </source>
</evidence>
<keyword evidence="2" id="KW-1185">Reference proteome</keyword>
<feature type="non-terminal residue" evidence="1">
    <location>
        <position position="79"/>
    </location>
</feature>
<dbReference type="EMBL" id="FNPB01000026">
    <property type="protein sequence ID" value="SDY57276.1"/>
    <property type="molecule type" value="Genomic_DNA"/>
</dbReference>
<organism evidence="1 2">
    <name type="scientific">Halobellus clavatus</name>
    <dbReference type="NCBI Taxonomy" id="660517"/>
    <lineage>
        <taxon>Archaea</taxon>
        <taxon>Methanobacteriati</taxon>
        <taxon>Methanobacteriota</taxon>
        <taxon>Stenosarchaea group</taxon>
        <taxon>Halobacteria</taxon>
        <taxon>Halobacteriales</taxon>
        <taxon>Haloferacaceae</taxon>
        <taxon>Halobellus</taxon>
    </lineage>
</organism>
<gene>
    <name evidence="1" type="ORF">SAMN04487946_1263</name>
</gene>
<dbReference type="AlphaFoldDB" id="A0A1H3KZ51"/>
<evidence type="ECO:0000313" key="1">
    <source>
        <dbReference type="EMBL" id="SDY57276.1"/>
    </source>
</evidence>
<accession>A0A1H3KZ51</accession>
<dbReference type="Proteomes" id="UP000199170">
    <property type="component" value="Unassembled WGS sequence"/>
</dbReference>
<protein>
    <submittedName>
        <fullName evidence="1">Uncharacterized protein</fullName>
    </submittedName>
</protein>
<name>A0A1H3KZ51_9EURY</name>
<reference evidence="2" key="1">
    <citation type="submission" date="2016-10" db="EMBL/GenBank/DDBJ databases">
        <authorList>
            <person name="Varghese N."/>
            <person name="Submissions S."/>
        </authorList>
    </citation>
    <scope>NUCLEOTIDE SEQUENCE [LARGE SCALE GENOMIC DNA]</scope>
    <source>
        <strain evidence="2">CGMCC 1.10118</strain>
    </source>
</reference>
<proteinExistence type="predicted"/>
<sequence length="79" mass="8785">MSVMKFPQSGSYLLSHTKFNRISGEAPGRLDQFFDLLPTNFSSPNECADLGIGQLLAVLETPVQFFDVGVVLNRDRDVH</sequence>